<sequence length="270" mass="27869">MRPAALGALARVGRFLLPLCTALVLLTGIWWVFLLAFPQIGPRVGKTPADIWAYLVTGDGAPAARRAIGADLAITLRDAALGFTAGMVAAVVVAALFVVSTALRRTFLPVAVLLRSVPLVALCPIVVLIFGRGPTGVAVLSAIVVFFPALVMIMAGLRSASAQAMEVVAVYGGSRWAQLRLVAVPAALPSVFAAARISVPGALIGALLGEWLGSGTGLGAALVRAIPMFQYSRLWASIVVVTVISVLVYAAVGVLENLVLARLGTPAARE</sequence>
<feature type="transmembrane region" description="Helical" evidence="7">
    <location>
        <begin position="112"/>
        <end position="131"/>
    </location>
</feature>
<feature type="domain" description="ABC transmembrane type-1" evidence="8">
    <location>
        <begin position="68"/>
        <end position="256"/>
    </location>
</feature>
<proteinExistence type="inferred from homology"/>
<dbReference type="CDD" id="cd06261">
    <property type="entry name" value="TM_PBP2"/>
    <property type="match status" value="1"/>
</dbReference>
<dbReference type="PROSITE" id="PS50928">
    <property type="entry name" value="ABC_TM1"/>
    <property type="match status" value="1"/>
</dbReference>
<dbReference type="RefSeq" id="WP_387702027.1">
    <property type="nucleotide sequence ID" value="NZ_JBIAMX010000015.1"/>
</dbReference>
<dbReference type="EMBL" id="JBIAMX010000015">
    <property type="protein sequence ID" value="MFF0545582.1"/>
    <property type="molecule type" value="Genomic_DNA"/>
</dbReference>
<dbReference type="InterPro" id="IPR000515">
    <property type="entry name" value="MetI-like"/>
</dbReference>
<evidence type="ECO:0000256" key="2">
    <source>
        <dbReference type="ARBA" id="ARBA00022448"/>
    </source>
</evidence>
<evidence type="ECO:0000256" key="5">
    <source>
        <dbReference type="ARBA" id="ARBA00022989"/>
    </source>
</evidence>
<keyword evidence="6 7" id="KW-0472">Membrane</keyword>
<accession>A0ABW6PTG1</accession>
<comment type="subcellular location">
    <subcellularLocation>
        <location evidence="1 7">Cell membrane</location>
        <topology evidence="1 7">Multi-pass membrane protein</topology>
    </subcellularLocation>
</comment>
<organism evidence="9 10">
    <name type="scientific">Nocardia thailandica</name>
    <dbReference type="NCBI Taxonomy" id="257275"/>
    <lineage>
        <taxon>Bacteria</taxon>
        <taxon>Bacillati</taxon>
        <taxon>Actinomycetota</taxon>
        <taxon>Actinomycetes</taxon>
        <taxon>Mycobacteriales</taxon>
        <taxon>Nocardiaceae</taxon>
        <taxon>Nocardia</taxon>
    </lineage>
</organism>
<evidence type="ECO:0000256" key="6">
    <source>
        <dbReference type="ARBA" id="ARBA00023136"/>
    </source>
</evidence>
<dbReference type="PANTHER" id="PTHR30151:SF20">
    <property type="entry name" value="ABC TRANSPORTER PERMEASE PROTEIN HI_0355-RELATED"/>
    <property type="match status" value="1"/>
</dbReference>
<evidence type="ECO:0000313" key="9">
    <source>
        <dbReference type="EMBL" id="MFF0545582.1"/>
    </source>
</evidence>
<keyword evidence="4 7" id="KW-0812">Transmembrane</keyword>
<dbReference type="InterPro" id="IPR035906">
    <property type="entry name" value="MetI-like_sf"/>
</dbReference>
<dbReference type="Gene3D" id="1.10.3720.10">
    <property type="entry name" value="MetI-like"/>
    <property type="match status" value="1"/>
</dbReference>
<feature type="transmembrane region" description="Helical" evidence="7">
    <location>
        <begin position="234"/>
        <end position="255"/>
    </location>
</feature>
<feature type="transmembrane region" description="Helical" evidence="7">
    <location>
        <begin position="79"/>
        <end position="100"/>
    </location>
</feature>
<keyword evidence="3" id="KW-1003">Cell membrane</keyword>
<keyword evidence="5 7" id="KW-1133">Transmembrane helix</keyword>
<keyword evidence="2 7" id="KW-0813">Transport</keyword>
<evidence type="ECO:0000256" key="3">
    <source>
        <dbReference type="ARBA" id="ARBA00022475"/>
    </source>
</evidence>
<evidence type="ECO:0000256" key="1">
    <source>
        <dbReference type="ARBA" id="ARBA00004651"/>
    </source>
</evidence>
<dbReference type="PANTHER" id="PTHR30151">
    <property type="entry name" value="ALKANE SULFONATE ABC TRANSPORTER-RELATED, MEMBRANE SUBUNIT"/>
    <property type="match status" value="1"/>
</dbReference>
<evidence type="ECO:0000256" key="4">
    <source>
        <dbReference type="ARBA" id="ARBA00022692"/>
    </source>
</evidence>
<dbReference type="Proteomes" id="UP001601444">
    <property type="component" value="Unassembled WGS sequence"/>
</dbReference>
<comment type="similarity">
    <text evidence="7">Belongs to the binding-protein-dependent transport system permease family.</text>
</comment>
<gene>
    <name evidence="9" type="ORF">ACFYTF_22365</name>
</gene>
<feature type="transmembrane region" description="Helical" evidence="7">
    <location>
        <begin position="137"/>
        <end position="157"/>
    </location>
</feature>
<feature type="transmembrane region" description="Helical" evidence="7">
    <location>
        <begin position="201"/>
        <end position="222"/>
    </location>
</feature>
<name>A0ABW6PTG1_9NOCA</name>
<feature type="transmembrane region" description="Helical" evidence="7">
    <location>
        <begin position="12"/>
        <end position="33"/>
    </location>
</feature>
<dbReference type="SUPFAM" id="SSF161098">
    <property type="entry name" value="MetI-like"/>
    <property type="match status" value="1"/>
</dbReference>
<keyword evidence="10" id="KW-1185">Reference proteome</keyword>
<protein>
    <submittedName>
        <fullName evidence="9">ABC transporter permease</fullName>
    </submittedName>
</protein>
<comment type="caution">
    <text evidence="9">The sequence shown here is derived from an EMBL/GenBank/DDBJ whole genome shotgun (WGS) entry which is preliminary data.</text>
</comment>
<dbReference type="Pfam" id="PF00528">
    <property type="entry name" value="BPD_transp_1"/>
    <property type="match status" value="1"/>
</dbReference>
<evidence type="ECO:0000256" key="7">
    <source>
        <dbReference type="RuleBase" id="RU363032"/>
    </source>
</evidence>
<evidence type="ECO:0000259" key="8">
    <source>
        <dbReference type="PROSITE" id="PS50928"/>
    </source>
</evidence>
<evidence type="ECO:0000313" key="10">
    <source>
        <dbReference type="Proteomes" id="UP001601444"/>
    </source>
</evidence>
<reference evidence="9 10" key="1">
    <citation type="submission" date="2024-10" db="EMBL/GenBank/DDBJ databases">
        <title>The Natural Products Discovery Center: Release of the First 8490 Sequenced Strains for Exploring Actinobacteria Biosynthetic Diversity.</title>
        <authorList>
            <person name="Kalkreuter E."/>
            <person name="Kautsar S.A."/>
            <person name="Yang D."/>
            <person name="Bader C.D."/>
            <person name="Teijaro C.N."/>
            <person name="Fluegel L."/>
            <person name="Davis C.M."/>
            <person name="Simpson J.R."/>
            <person name="Lauterbach L."/>
            <person name="Steele A.D."/>
            <person name="Gui C."/>
            <person name="Meng S."/>
            <person name="Li G."/>
            <person name="Viehrig K."/>
            <person name="Ye F."/>
            <person name="Su P."/>
            <person name="Kiefer A.F."/>
            <person name="Nichols A."/>
            <person name="Cepeda A.J."/>
            <person name="Yan W."/>
            <person name="Fan B."/>
            <person name="Jiang Y."/>
            <person name="Adhikari A."/>
            <person name="Zheng C.-J."/>
            <person name="Schuster L."/>
            <person name="Cowan T.M."/>
            <person name="Smanski M.J."/>
            <person name="Chevrette M.G."/>
            <person name="De Carvalho L.P.S."/>
            <person name="Shen B."/>
        </authorList>
    </citation>
    <scope>NUCLEOTIDE SEQUENCE [LARGE SCALE GENOMIC DNA]</scope>
    <source>
        <strain evidence="9 10">NPDC004045</strain>
    </source>
</reference>